<accession>A0A8H4A722</accession>
<proteinExistence type="predicted"/>
<organism evidence="1 2">
    <name type="scientific">Gigaspora margarita</name>
    <dbReference type="NCBI Taxonomy" id="4874"/>
    <lineage>
        <taxon>Eukaryota</taxon>
        <taxon>Fungi</taxon>
        <taxon>Fungi incertae sedis</taxon>
        <taxon>Mucoromycota</taxon>
        <taxon>Glomeromycotina</taxon>
        <taxon>Glomeromycetes</taxon>
        <taxon>Diversisporales</taxon>
        <taxon>Gigasporaceae</taxon>
        <taxon>Gigaspora</taxon>
    </lineage>
</organism>
<evidence type="ECO:0000313" key="2">
    <source>
        <dbReference type="Proteomes" id="UP000439903"/>
    </source>
</evidence>
<dbReference type="EMBL" id="WTPW01001238">
    <property type="protein sequence ID" value="KAF0447474.1"/>
    <property type="molecule type" value="Genomic_DNA"/>
</dbReference>
<keyword evidence="2" id="KW-1185">Reference proteome</keyword>
<comment type="caution">
    <text evidence="1">The sequence shown here is derived from an EMBL/GenBank/DDBJ whole genome shotgun (WGS) entry which is preliminary data.</text>
</comment>
<protein>
    <submittedName>
        <fullName evidence="1">Uncharacterized protein</fullName>
    </submittedName>
</protein>
<name>A0A8H4A722_GIGMA</name>
<dbReference type="AlphaFoldDB" id="A0A8H4A722"/>
<gene>
    <name evidence="1" type="ORF">F8M41_002780</name>
</gene>
<sequence length="85" mass="9340">MADEAMITAIAESIFAESKSSHPSFLYPWNHGNGGNGRTGALLEELFGNSNTVTADSTPDVDDMDAYFNESSTSQHHFQNLHFCR</sequence>
<dbReference type="Proteomes" id="UP000439903">
    <property type="component" value="Unassembled WGS sequence"/>
</dbReference>
<evidence type="ECO:0000313" key="1">
    <source>
        <dbReference type="EMBL" id="KAF0447474.1"/>
    </source>
</evidence>
<reference evidence="1 2" key="1">
    <citation type="journal article" date="2019" name="Environ. Microbiol.">
        <title>At the nexus of three kingdoms: the genome of the mycorrhizal fungus Gigaspora margarita provides insights into plant, endobacterial and fungal interactions.</title>
        <authorList>
            <person name="Venice F."/>
            <person name="Ghignone S."/>
            <person name="Salvioli di Fossalunga A."/>
            <person name="Amselem J."/>
            <person name="Novero M."/>
            <person name="Xianan X."/>
            <person name="Sedzielewska Toro K."/>
            <person name="Morin E."/>
            <person name="Lipzen A."/>
            <person name="Grigoriev I.V."/>
            <person name="Henrissat B."/>
            <person name="Martin F.M."/>
            <person name="Bonfante P."/>
        </authorList>
    </citation>
    <scope>NUCLEOTIDE SEQUENCE [LARGE SCALE GENOMIC DNA]</scope>
    <source>
        <strain evidence="1 2">BEG34</strain>
    </source>
</reference>